<organism evidence="9 10">
    <name type="scientific">Paenibacillus psychroresistens</name>
    <dbReference type="NCBI Taxonomy" id="1778678"/>
    <lineage>
        <taxon>Bacteria</taxon>
        <taxon>Bacillati</taxon>
        <taxon>Bacillota</taxon>
        <taxon>Bacilli</taxon>
        <taxon>Bacillales</taxon>
        <taxon>Paenibacillaceae</taxon>
        <taxon>Paenibacillus</taxon>
    </lineage>
</organism>
<evidence type="ECO:0000256" key="7">
    <source>
        <dbReference type="ARBA" id="ARBA00023136"/>
    </source>
</evidence>
<evidence type="ECO:0000256" key="4">
    <source>
        <dbReference type="ARBA" id="ARBA00022544"/>
    </source>
</evidence>
<evidence type="ECO:0000256" key="5">
    <source>
        <dbReference type="ARBA" id="ARBA00022692"/>
    </source>
</evidence>
<feature type="transmembrane region" description="Helical" evidence="8">
    <location>
        <begin position="212"/>
        <end position="235"/>
    </location>
</feature>
<keyword evidence="3" id="KW-0813">Transport</keyword>
<dbReference type="PANTHER" id="PTHR34975">
    <property type="entry name" value="SPORE GERMINATION PROTEIN A2"/>
    <property type="match status" value="1"/>
</dbReference>
<dbReference type="PANTHER" id="PTHR34975:SF2">
    <property type="entry name" value="SPORE GERMINATION PROTEIN A2"/>
    <property type="match status" value="1"/>
</dbReference>
<feature type="transmembrane region" description="Helical" evidence="8">
    <location>
        <begin position="79"/>
        <end position="99"/>
    </location>
</feature>
<evidence type="ECO:0000256" key="6">
    <source>
        <dbReference type="ARBA" id="ARBA00022989"/>
    </source>
</evidence>
<keyword evidence="4" id="KW-0309">Germination</keyword>
<feature type="transmembrane region" description="Helical" evidence="8">
    <location>
        <begin position="12"/>
        <end position="33"/>
    </location>
</feature>
<comment type="similarity">
    <text evidence="2">Belongs to the amino acid-polyamine-organocation (APC) superfamily. Spore germination protein (SGP) (TC 2.A.3.9) family.</text>
</comment>
<dbReference type="Proteomes" id="UP000426246">
    <property type="component" value="Chromosome"/>
</dbReference>
<dbReference type="InterPro" id="IPR004761">
    <property type="entry name" value="Spore_GerAB"/>
</dbReference>
<dbReference type="Pfam" id="PF03845">
    <property type="entry name" value="Spore_permease"/>
    <property type="match status" value="1"/>
</dbReference>
<keyword evidence="7 8" id="KW-0472">Membrane</keyword>
<dbReference type="EMBL" id="CP034235">
    <property type="protein sequence ID" value="QGQ97889.1"/>
    <property type="molecule type" value="Genomic_DNA"/>
</dbReference>
<evidence type="ECO:0000313" key="10">
    <source>
        <dbReference type="Proteomes" id="UP000426246"/>
    </source>
</evidence>
<proteinExistence type="inferred from homology"/>
<gene>
    <name evidence="9" type="ORF">EHS13_24875</name>
</gene>
<dbReference type="GO" id="GO:0016020">
    <property type="term" value="C:membrane"/>
    <property type="evidence" value="ECO:0007669"/>
    <property type="project" value="UniProtKB-SubCell"/>
</dbReference>
<feature type="transmembrane region" description="Helical" evidence="8">
    <location>
        <begin position="145"/>
        <end position="162"/>
    </location>
</feature>
<evidence type="ECO:0000313" key="9">
    <source>
        <dbReference type="EMBL" id="QGQ97889.1"/>
    </source>
</evidence>
<comment type="subcellular location">
    <subcellularLocation>
        <location evidence="1">Membrane</location>
        <topology evidence="1">Multi-pass membrane protein</topology>
    </subcellularLocation>
</comment>
<evidence type="ECO:0000256" key="8">
    <source>
        <dbReference type="SAM" id="Phobius"/>
    </source>
</evidence>
<reference evidence="10" key="1">
    <citation type="submission" date="2018-11" db="EMBL/GenBank/DDBJ databases">
        <title>Complete genome sequence of Paenibacillus sp. ML311-T8.</title>
        <authorList>
            <person name="Nam Y.-D."/>
            <person name="Kang J."/>
            <person name="Chung W.-H."/>
            <person name="Park Y.S."/>
        </authorList>
    </citation>
    <scope>NUCLEOTIDE SEQUENCE [LARGE SCALE GENOMIC DNA]</scope>
    <source>
        <strain evidence="10">ML311-T8</strain>
    </source>
</reference>
<dbReference type="OrthoDB" id="2561074at2"/>
<feature type="transmembrane region" description="Helical" evidence="8">
    <location>
        <begin position="182"/>
        <end position="203"/>
    </location>
</feature>
<dbReference type="GO" id="GO:0009847">
    <property type="term" value="P:spore germination"/>
    <property type="evidence" value="ECO:0007669"/>
    <property type="project" value="InterPro"/>
</dbReference>
<evidence type="ECO:0000256" key="1">
    <source>
        <dbReference type="ARBA" id="ARBA00004141"/>
    </source>
</evidence>
<dbReference type="RefSeq" id="WP_155702990.1">
    <property type="nucleotide sequence ID" value="NZ_CP034235.1"/>
</dbReference>
<dbReference type="AlphaFoldDB" id="A0A6B8RPE0"/>
<keyword evidence="10" id="KW-1185">Reference proteome</keyword>
<sequence length="366" mass="41362">MAKLENITTGQLGYLIFTYLFGFATLFLLEAKVVKQDVWMSEVLAVTASIVMFWLLCYIQRWYPGLTMMKACEKLLGKWLAKLVLLIFLYYFLVLGGLTLRALSSFYSIAILPNTPTSLLILLIILTTSYAVYVGLAAIARSVQVVLPLFVFAITVLSFFILPQIEHNPFLPQFQSSFSSILYGGMIAFGLPFGKCVAFGFIFHRVDNPQKIFITAVTALSFTLLYLLLSIYLTFGSLGINLTQSATFPFFTVIQLVKFGEYLERIEIIMIGLWTVFTLFETIVLQHVFTLVMGNVFGIKQMKLFILPIGLLFLLMGLKSQPDMTDLAMYNDNVLPLLTIFVSLILPAMLALITFIKKPRTERKPR</sequence>
<evidence type="ECO:0000256" key="3">
    <source>
        <dbReference type="ARBA" id="ARBA00022448"/>
    </source>
</evidence>
<feature type="transmembrane region" description="Helical" evidence="8">
    <location>
        <begin position="334"/>
        <end position="356"/>
    </location>
</feature>
<keyword evidence="6 8" id="KW-1133">Transmembrane helix</keyword>
<keyword evidence="5 8" id="KW-0812">Transmembrane</keyword>
<dbReference type="KEGG" id="ppsc:EHS13_24875"/>
<protein>
    <submittedName>
        <fullName evidence="9">Uncharacterized protein</fullName>
    </submittedName>
</protein>
<evidence type="ECO:0000256" key="2">
    <source>
        <dbReference type="ARBA" id="ARBA00007998"/>
    </source>
</evidence>
<feature type="transmembrane region" description="Helical" evidence="8">
    <location>
        <begin position="119"/>
        <end position="138"/>
    </location>
</feature>
<feature type="transmembrane region" description="Helical" evidence="8">
    <location>
        <begin position="39"/>
        <end position="59"/>
    </location>
</feature>
<accession>A0A6B8RPE0</accession>
<dbReference type="NCBIfam" id="TIGR00912">
    <property type="entry name" value="2A0309"/>
    <property type="match status" value="1"/>
</dbReference>
<name>A0A6B8RPE0_9BACL</name>
<feature type="transmembrane region" description="Helical" evidence="8">
    <location>
        <begin position="268"/>
        <end position="292"/>
    </location>
</feature>